<feature type="region of interest" description="Disordered" evidence="1">
    <location>
        <begin position="145"/>
        <end position="244"/>
    </location>
</feature>
<evidence type="ECO:0000256" key="3">
    <source>
        <dbReference type="SAM" id="SignalP"/>
    </source>
</evidence>
<proteinExistence type="predicted"/>
<keyword evidence="5" id="KW-1185">Reference proteome</keyword>
<evidence type="ECO:0000313" key="5">
    <source>
        <dbReference type="Proteomes" id="UP000044841"/>
    </source>
</evidence>
<feature type="chain" id="PRO_5005502406" evidence="3">
    <location>
        <begin position="20"/>
        <end position="614"/>
    </location>
</feature>
<accession>A0A0K6FQZ8</accession>
<keyword evidence="3" id="KW-0732">Signal</keyword>
<reference evidence="4 5" key="1">
    <citation type="submission" date="2015-07" db="EMBL/GenBank/DDBJ databases">
        <authorList>
            <person name="Noorani M."/>
        </authorList>
    </citation>
    <scope>NUCLEOTIDE SEQUENCE [LARGE SCALE GENOMIC DNA]</scope>
    <source>
        <strain evidence="4">BBA 69670</strain>
    </source>
</reference>
<feature type="transmembrane region" description="Helical" evidence="2">
    <location>
        <begin position="88"/>
        <end position="111"/>
    </location>
</feature>
<keyword evidence="2" id="KW-0812">Transmembrane</keyword>
<keyword evidence="2" id="KW-1133">Transmembrane helix</keyword>
<feature type="compositionally biased region" description="Polar residues" evidence="1">
    <location>
        <begin position="156"/>
        <end position="191"/>
    </location>
</feature>
<gene>
    <name evidence="4" type="ORF">RSOLAG22IIIB_03555</name>
</gene>
<organism evidence="4 5">
    <name type="scientific">Rhizoctonia solani</name>
    <dbReference type="NCBI Taxonomy" id="456999"/>
    <lineage>
        <taxon>Eukaryota</taxon>
        <taxon>Fungi</taxon>
        <taxon>Dikarya</taxon>
        <taxon>Basidiomycota</taxon>
        <taxon>Agaricomycotina</taxon>
        <taxon>Agaricomycetes</taxon>
        <taxon>Cantharellales</taxon>
        <taxon>Ceratobasidiaceae</taxon>
        <taxon>Rhizoctonia</taxon>
    </lineage>
</organism>
<dbReference type="Proteomes" id="UP000044841">
    <property type="component" value="Unassembled WGS sequence"/>
</dbReference>
<dbReference type="AlphaFoldDB" id="A0A0K6FQZ8"/>
<evidence type="ECO:0000256" key="1">
    <source>
        <dbReference type="SAM" id="MobiDB-lite"/>
    </source>
</evidence>
<evidence type="ECO:0000313" key="4">
    <source>
        <dbReference type="EMBL" id="CUA68517.1"/>
    </source>
</evidence>
<feature type="compositionally biased region" description="Polar residues" evidence="1">
    <location>
        <begin position="223"/>
        <end position="244"/>
    </location>
</feature>
<protein>
    <submittedName>
        <fullName evidence="4">Uncharacterized protein</fullName>
    </submittedName>
</protein>
<dbReference type="EMBL" id="CYGV01000446">
    <property type="protein sequence ID" value="CUA68517.1"/>
    <property type="molecule type" value="Genomic_DNA"/>
</dbReference>
<feature type="signal peptide" evidence="3">
    <location>
        <begin position="1"/>
        <end position="19"/>
    </location>
</feature>
<evidence type="ECO:0000256" key="2">
    <source>
        <dbReference type="SAM" id="Phobius"/>
    </source>
</evidence>
<name>A0A0K6FQZ8_9AGAM</name>
<keyword evidence="2" id="KW-0472">Membrane</keyword>
<sequence>METHLLVSILLRAVILVLADTAGQEAAPSGPSGTTCFAPHGPHDYVTHKGPPVSSPHSTYTYFEAAKSLPQCYISEQLLEDYQRLVHVYHQLATASLLCILLALVIAAIAIRSILRRPAQTSNDTCVPPRAGPRNGTVAAAPLRSLAQPSDPAPMGTSSASTPKRGKSSSVGEITSALSSNTAQGQAQSASAHVDPDQPLITHEPQSDELNGIATDDTEHTQEPAQNTTGPKRGSSNALHQSSPPAIDRARLGLLQPTFYRPFTFLVDRFKVIFSRYWPIPQLGDRPLLRSLHGYGPAFSIFAIAGDNAERDIHILYRALTHPYATNARFVSLSQYTTLDNIKDEIKRLYNECKNIPNTHLFIYLTSHGDWNNRMTISGYEALSVTQLFELLSEPTILVTILFDICREGTVPSASPPKGISLIWACSLGERAIAFRVQNNNIPHSCFLIALMMSARTPGLQYTSKPLKEMVQWRLDQLIAYLGEAYARAHPAGRCLKCMEFPKPCDKPTRQKIDWEHAESIVGLLELTKILSDSDIAEEVYQRFMGDPIFLRVNNSDPKALRSIGPEGEGSESLAVAVAPITPPDFGPPLEDHTSRHERGVNELVHALSTLTLG</sequence>